<name>A0AC61QK25_9BACT</name>
<keyword evidence="2" id="KW-1185">Reference proteome</keyword>
<gene>
    <name evidence="1" type="primary">mfd</name>
    <name evidence="1" type="ORF">E0946_02650</name>
</gene>
<dbReference type="EMBL" id="SMOG01000004">
    <property type="protein sequence ID" value="TDF73678.1"/>
    <property type="molecule type" value="Genomic_DNA"/>
</dbReference>
<comment type="caution">
    <text evidence="1">The sequence shown here is derived from an EMBL/GenBank/DDBJ whole genome shotgun (WGS) entry which is preliminary data.</text>
</comment>
<protein>
    <submittedName>
        <fullName evidence="1">Transcription-repair coupling factor</fullName>
    </submittedName>
</protein>
<organism evidence="1 2">
    <name type="scientific">Candidatus Syntrophosphaera thermopropionivorans</name>
    <dbReference type="NCBI Taxonomy" id="2593015"/>
    <lineage>
        <taxon>Bacteria</taxon>
        <taxon>Pseudomonadati</taxon>
        <taxon>Candidatus Cloacimonadota</taxon>
        <taxon>Candidatus Cloacimonadia</taxon>
        <taxon>Candidatus Cloacimonadales</taxon>
        <taxon>Candidatus Cloacimonadaceae</taxon>
        <taxon>Candidatus Syntrophosphaera</taxon>
    </lineage>
</organism>
<dbReference type="Proteomes" id="UP000294588">
    <property type="component" value="Unassembled WGS sequence"/>
</dbReference>
<reference evidence="1" key="1">
    <citation type="submission" date="2019-03" db="EMBL/GenBank/DDBJ databases">
        <title>Candidatus Syntrophosphaera thermopropionivorans: a novel player in syntrophic propionate oxidation during anaerobic digestion.</title>
        <authorList>
            <person name="Dyksma S."/>
        </authorList>
    </citation>
    <scope>NUCLEOTIDE SEQUENCE</scope>
    <source>
        <strain evidence="1">W5</strain>
    </source>
</reference>
<evidence type="ECO:0000313" key="2">
    <source>
        <dbReference type="Proteomes" id="UP000294588"/>
    </source>
</evidence>
<proteinExistence type="predicted"/>
<accession>A0AC61QK25</accession>
<evidence type="ECO:0000313" key="1">
    <source>
        <dbReference type="EMBL" id="TDF73678.1"/>
    </source>
</evidence>
<sequence length="1130" mass="129895">MLYEVILPYLNASPFFQKLSKLIGTKQHYQIHHLNQSARALVTAHLWKETGKNILIVSQDDLMAEDLWDDLCTLIGQENALYLPEYEVLPYEERSPHYSIRATRMMCIHHILQGAPSVYNISIRSLLRMLPPLENIAKHIKELRPQMEYSPDKLMQDLVWMGYDVQYQVTKVFQVARRGGIIDIFSPPQLKPVRIEFFGDEIVSMRYFSPNTQRSIPGEVESYTLLPSREFSLDDISPHSILLPQIKNTGFYEGIENQYSLLLDKLSTFADYFEAQNRLILFSNFPYIQEELTRLTEQVQLEYHRQLKYTTKAKLSPPEGIIAGEEKLMELCQPESSLFLSQSEFILPFPSENIKAPIEPQPSFNGNLTLLASALNQMEKEHFNPILLFDNISQSKRMQELLEDYNCSPQSYIGVLHEGFTITDAGLALWTDHEIFNRYKRKRYTPRFPPGEEIVDYQSLKPGDYIVHIDHGIGVFEGLQIIKLDGQDTECLVLRYAGDDRVYVPTYQLDLVTKYIAEEGVAPTLSRLGSTKWQHTKRKAAEQIELIAADLVKLYAERSSRIGIAHQTDTPWQKELEESFIYEETEDQLRSIEEIKADMESPVPMERLLCGDVGFGKTEVAIRAAFKAVTSGYQVAVLVPTTILADQHFRVFKERLAQYPVRIAMFSRFSSNSQIAEDLADLALGKVDIAIGTHRLLSRDIHFKNLGLLIIDEEHRFGVRHKERLRKLQSNVDTLYMSATPIPRTMNMALAKLKEISLMQTSPKERLPIRTIITLREDEVIREAIQREIDRGGQVFFIHNRIQTIETVAKQLKELMPGVKFAVTHAQMPEKQLEDIMGAFINREYQVLISTTIIENGIDIPNANTIIIDRADTFGLAQLYQMRGRVGRSNRRAYAYLLISRKTTPEARKRLETLTQYDYLGAGFQVALRDLELRGAGTILGTKQSGIIQSIGFNFYNNMLENAIAAVQKGESIAEQIETPKPQRKLFTEIDLYFPPDYISDDEQRLTIYRRLSELDSLQDIEDLEQELKDRFGPLPDKASWLLMYFKLNILAKQADLQNCYVRHNVLTMEFKLENLPPRDKVLSFTAKAPSVLRIDASKGLKITISLDEKKKYQDQFADALELLQLYINS</sequence>